<evidence type="ECO:0000256" key="8">
    <source>
        <dbReference type="SAM" id="Phobius"/>
    </source>
</evidence>
<comment type="subcellular location">
    <subcellularLocation>
        <location evidence="1">Cell membrane</location>
        <topology evidence="1">Multi-pass membrane protein</topology>
    </subcellularLocation>
</comment>
<keyword evidence="5 8" id="KW-1133">Transmembrane helix</keyword>
<dbReference type="Proteomes" id="UP000321746">
    <property type="component" value="Unassembled WGS sequence"/>
</dbReference>
<evidence type="ECO:0000256" key="4">
    <source>
        <dbReference type="ARBA" id="ARBA00022692"/>
    </source>
</evidence>
<dbReference type="GO" id="GO:0005886">
    <property type="term" value="C:plasma membrane"/>
    <property type="evidence" value="ECO:0007669"/>
    <property type="project" value="UniProtKB-SubCell"/>
</dbReference>
<dbReference type="AlphaFoldDB" id="A0A511XI68"/>
<feature type="transmembrane region" description="Helical" evidence="8">
    <location>
        <begin position="219"/>
        <end position="242"/>
    </location>
</feature>
<evidence type="ECO:0000256" key="3">
    <source>
        <dbReference type="ARBA" id="ARBA00022679"/>
    </source>
</evidence>
<feature type="transmembrane region" description="Helical" evidence="8">
    <location>
        <begin position="29"/>
        <end position="47"/>
    </location>
</feature>
<organism evidence="9 10">
    <name type="scientific">Acetobacter oeni</name>
    <dbReference type="NCBI Taxonomy" id="304077"/>
    <lineage>
        <taxon>Bacteria</taxon>
        <taxon>Pseudomonadati</taxon>
        <taxon>Pseudomonadota</taxon>
        <taxon>Alphaproteobacteria</taxon>
        <taxon>Acetobacterales</taxon>
        <taxon>Acetobacteraceae</taxon>
        <taxon>Acetobacter</taxon>
    </lineage>
</organism>
<keyword evidence="10" id="KW-1185">Reference proteome</keyword>
<proteinExistence type="inferred from homology"/>
<evidence type="ECO:0000256" key="5">
    <source>
        <dbReference type="ARBA" id="ARBA00022989"/>
    </source>
</evidence>
<feature type="transmembrane region" description="Helical" evidence="8">
    <location>
        <begin position="373"/>
        <end position="399"/>
    </location>
</feature>
<evidence type="ECO:0000313" key="10">
    <source>
        <dbReference type="Proteomes" id="UP000321746"/>
    </source>
</evidence>
<dbReference type="InterPro" id="IPR018584">
    <property type="entry name" value="GT87"/>
</dbReference>
<evidence type="ECO:0000256" key="6">
    <source>
        <dbReference type="ARBA" id="ARBA00023136"/>
    </source>
</evidence>
<name>A0A511XI68_9PROT</name>
<feature type="transmembrane region" description="Helical" evidence="8">
    <location>
        <begin position="282"/>
        <end position="301"/>
    </location>
</feature>
<feature type="transmembrane region" description="Helical" evidence="8">
    <location>
        <begin position="148"/>
        <end position="167"/>
    </location>
</feature>
<sequence>MHAVRRFMKVAILRADWLTAGRARAYCEIFGLFGWATFLLMLLLPWWKTGWNAQPRFGDFISFWAASDQVLNGHVVAVYNTTKHHIAELAAFPKMSFGNFAFFYPPTFLLTCTPLALLPYGVSASLWLGTASVAYVSALRRILPWRWALIPILAFPGFVIDFTNGQNGLLTAALLGWSMMLMRQRPFVAGLCLGCLVIKPQLLVAAPVILLCTRQWRTIAGGIVSGGGLIVASWIAFGTVAWSGFFRMGHSARVTFEMGYVSFWKMQSVFTAVRLLHGNVSLAYVLQTTTTVFVFFLVGWLSWRMNLKNGNGSFAGDCAPEIALMIAALPFCTPFLLDYDLACLAFPMAWLFIQGRSTEWLPGEKIILFLAYIYLLGARLFGMATLVCPTPFIASALLLAIARRMAPAECAHAISGFKYAIRERSIFVRKRQVSVSGEKA</sequence>
<evidence type="ECO:0008006" key="11">
    <source>
        <dbReference type="Google" id="ProtNLM"/>
    </source>
</evidence>
<comment type="caution">
    <text evidence="9">The sequence shown here is derived from an EMBL/GenBank/DDBJ whole genome shotgun (WGS) entry which is preliminary data.</text>
</comment>
<dbReference type="Pfam" id="PF09594">
    <property type="entry name" value="GT87"/>
    <property type="match status" value="1"/>
</dbReference>
<dbReference type="OrthoDB" id="7679563at2"/>
<keyword evidence="4 8" id="KW-0812">Transmembrane</keyword>
<evidence type="ECO:0000256" key="7">
    <source>
        <dbReference type="ARBA" id="ARBA00024033"/>
    </source>
</evidence>
<feature type="transmembrane region" description="Helical" evidence="8">
    <location>
        <begin position="117"/>
        <end position="136"/>
    </location>
</feature>
<feature type="transmembrane region" description="Helical" evidence="8">
    <location>
        <begin position="187"/>
        <end position="212"/>
    </location>
</feature>
<dbReference type="GO" id="GO:0016758">
    <property type="term" value="F:hexosyltransferase activity"/>
    <property type="evidence" value="ECO:0007669"/>
    <property type="project" value="InterPro"/>
</dbReference>
<comment type="similarity">
    <text evidence="7">Belongs to the glycosyltransferase 87 family.</text>
</comment>
<reference evidence="9 10" key="1">
    <citation type="submission" date="2019-07" db="EMBL/GenBank/DDBJ databases">
        <title>Whole genome shotgun sequence of Acetobacter oeni NBRC 105207.</title>
        <authorList>
            <person name="Hosoyama A."/>
            <person name="Uohara A."/>
            <person name="Ohji S."/>
            <person name="Ichikawa N."/>
        </authorList>
    </citation>
    <scope>NUCLEOTIDE SEQUENCE [LARGE SCALE GENOMIC DNA]</scope>
    <source>
        <strain evidence="9 10">NBRC 105207</strain>
    </source>
</reference>
<protein>
    <recommendedName>
        <fullName evidence="11">DUF2029 domain-containing protein</fullName>
    </recommendedName>
</protein>
<keyword evidence="6 8" id="KW-0472">Membrane</keyword>
<keyword evidence="2" id="KW-1003">Cell membrane</keyword>
<dbReference type="EMBL" id="BJYG01000007">
    <property type="protein sequence ID" value="GEN62643.1"/>
    <property type="molecule type" value="Genomic_DNA"/>
</dbReference>
<gene>
    <name evidence="9" type="ORF">AOE01nite_08670</name>
</gene>
<evidence type="ECO:0000313" key="9">
    <source>
        <dbReference type="EMBL" id="GEN62643.1"/>
    </source>
</evidence>
<evidence type="ECO:0000256" key="1">
    <source>
        <dbReference type="ARBA" id="ARBA00004651"/>
    </source>
</evidence>
<feature type="transmembrane region" description="Helical" evidence="8">
    <location>
        <begin position="322"/>
        <end position="353"/>
    </location>
</feature>
<evidence type="ECO:0000256" key="2">
    <source>
        <dbReference type="ARBA" id="ARBA00022475"/>
    </source>
</evidence>
<accession>A0A511XI68</accession>
<keyword evidence="3" id="KW-0808">Transferase</keyword>